<feature type="transmembrane region" description="Helical" evidence="5">
    <location>
        <begin position="93"/>
        <end position="111"/>
    </location>
</feature>
<dbReference type="EMBL" id="LDOV01000036">
    <property type="protein sequence ID" value="KLU99205.1"/>
    <property type="molecule type" value="Genomic_DNA"/>
</dbReference>
<evidence type="ECO:0000256" key="2">
    <source>
        <dbReference type="ARBA" id="ARBA00022692"/>
    </source>
</evidence>
<accession>A0A0J1GI23</accession>
<dbReference type="RefSeq" id="WP_047875911.1">
    <property type="nucleotide sequence ID" value="NZ_BMYC01000024.1"/>
</dbReference>
<evidence type="ECO:0000259" key="6">
    <source>
        <dbReference type="Pfam" id="PF04893"/>
    </source>
</evidence>
<dbReference type="PATRIC" id="fig|754436.4.peg.3890"/>
<keyword evidence="2 5" id="KW-0812">Transmembrane</keyword>
<proteinExistence type="predicted"/>
<feature type="transmembrane region" description="Helical" evidence="5">
    <location>
        <begin position="174"/>
        <end position="196"/>
    </location>
</feature>
<sequence length="229" mass="25586">MTPSRNPFIALIDTFRSPVDCFAAVHQRPKWAFLPYLLVIFGPFFFWGAYFNHVDMAWLQQTLLAQLPNVDAQIQDAWLTKEVLLAGEVFSDITGRTACIFMLALWLNLSTKSSSYKHGYGKWLAASCFIMLPAIVGDFASYLNAVFNTSPILPNAADLNSLNGLLKLPLNSPWSAFATSIPLLTPWYIALSYAVVGAWTDYDRAKCIIVASLPWIMTILLWPMLIIAA</sequence>
<dbReference type="Proteomes" id="UP000036426">
    <property type="component" value="Unassembled WGS sequence"/>
</dbReference>
<dbReference type="OrthoDB" id="5914808at2"/>
<dbReference type="GO" id="GO:0016020">
    <property type="term" value="C:membrane"/>
    <property type="evidence" value="ECO:0007669"/>
    <property type="project" value="UniProtKB-SubCell"/>
</dbReference>
<feature type="transmembrane region" description="Helical" evidence="5">
    <location>
        <begin position="208"/>
        <end position="228"/>
    </location>
</feature>
<gene>
    <name evidence="7" type="ORF">ABT58_18380</name>
</gene>
<keyword evidence="3 5" id="KW-1133">Transmembrane helix</keyword>
<reference evidence="7 8" key="1">
    <citation type="submission" date="2015-05" db="EMBL/GenBank/DDBJ databases">
        <title>Photobacterium galathea sp. nov.</title>
        <authorList>
            <person name="Machado H."/>
            <person name="Gram L."/>
        </authorList>
    </citation>
    <scope>NUCLEOTIDE SEQUENCE [LARGE SCALE GENOMIC DNA]</scope>
    <source>
        <strain evidence="7 8">DSM 25995</strain>
    </source>
</reference>
<comment type="subcellular location">
    <subcellularLocation>
        <location evidence="1">Membrane</location>
        <topology evidence="1">Multi-pass membrane protein</topology>
    </subcellularLocation>
</comment>
<evidence type="ECO:0000256" key="5">
    <source>
        <dbReference type="SAM" id="Phobius"/>
    </source>
</evidence>
<evidence type="ECO:0000256" key="4">
    <source>
        <dbReference type="ARBA" id="ARBA00023136"/>
    </source>
</evidence>
<keyword evidence="8" id="KW-1185">Reference proteome</keyword>
<comment type="caution">
    <text evidence="7">The sequence shown here is derived from an EMBL/GenBank/DDBJ whole genome shotgun (WGS) entry which is preliminary data.</text>
</comment>
<dbReference type="AlphaFoldDB" id="A0A0J1GI23"/>
<dbReference type="Pfam" id="PF04893">
    <property type="entry name" value="Yip1"/>
    <property type="match status" value="1"/>
</dbReference>
<name>A0A0J1GI23_9GAMM</name>
<feature type="domain" description="Yip1" evidence="6">
    <location>
        <begin position="13"/>
        <end position="222"/>
    </location>
</feature>
<feature type="transmembrane region" description="Helical" evidence="5">
    <location>
        <begin position="123"/>
        <end position="143"/>
    </location>
</feature>
<evidence type="ECO:0000313" key="8">
    <source>
        <dbReference type="Proteomes" id="UP000036426"/>
    </source>
</evidence>
<protein>
    <submittedName>
        <fullName evidence="7">Membrane protein</fullName>
    </submittedName>
</protein>
<evidence type="ECO:0000256" key="1">
    <source>
        <dbReference type="ARBA" id="ARBA00004141"/>
    </source>
</evidence>
<evidence type="ECO:0000313" key="7">
    <source>
        <dbReference type="EMBL" id="KLU99205.1"/>
    </source>
</evidence>
<dbReference type="InterPro" id="IPR006977">
    <property type="entry name" value="Yip1_dom"/>
</dbReference>
<evidence type="ECO:0000256" key="3">
    <source>
        <dbReference type="ARBA" id="ARBA00022989"/>
    </source>
</evidence>
<keyword evidence="4 5" id="KW-0472">Membrane</keyword>
<feature type="transmembrane region" description="Helical" evidence="5">
    <location>
        <begin position="31"/>
        <end position="50"/>
    </location>
</feature>
<organism evidence="7 8">
    <name type="scientific">Photobacterium aphoticum</name>
    <dbReference type="NCBI Taxonomy" id="754436"/>
    <lineage>
        <taxon>Bacteria</taxon>
        <taxon>Pseudomonadati</taxon>
        <taxon>Pseudomonadota</taxon>
        <taxon>Gammaproteobacteria</taxon>
        <taxon>Vibrionales</taxon>
        <taxon>Vibrionaceae</taxon>
        <taxon>Photobacterium</taxon>
    </lineage>
</organism>